<comment type="similarity">
    <text evidence="1">Belongs to the sulfatase family.</text>
</comment>
<feature type="domain" description="Sulfatase N-terminal" evidence="4">
    <location>
        <begin position="6"/>
        <end position="337"/>
    </location>
</feature>
<dbReference type="Pfam" id="PF00884">
    <property type="entry name" value="Sulfatase"/>
    <property type="match status" value="1"/>
</dbReference>
<dbReference type="PANTHER" id="PTHR42693:SF53">
    <property type="entry name" value="ENDO-4-O-SULFATASE"/>
    <property type="match status" value="1"/>
</dbReference>
<reference evidence="5 6" key="1">
    <citation type="submission" date="2022-09" db="EMBL/GenBank/DDBJ databases">
        <title>Enrichment on poylsaccharides allowed isolation of novel metabolic and taxonomic groups of Haloarchaea.</title>
        <authorList>
            <person name="Sorokin D.Y."/>
            <person name="Elcheninov A.G."/>
            <person name="Khizhniak T.V."/>
            <person name="Kolganova T.V."/>
            <person name="Kublanov I.V."/>
        </authorList>
    </citation>
    <scope>NUCLEOTIDE SEQUENCE [LARGE SCALE GENOMIC DNA]</scope>
    <source>
        <strain evidence="5 6">AArc-m2/3/4</strain>
    </source>
</reference>
<evidence type="ECO:0000256" key="3">
    <source>
        <dbReference type="SAM" id="MobiDB-lite"/>
    </source>
</evidence>
<dbReference type="RefSeq" id="WP_338008005.1">
    <property type="nucleotide sequence ID" value="NZ_JAOPKB010000006.1"/>
</dbReference>
<sequence length="480" mass="54060">MSSDRPNVLVVMTDQQRFDTIGALGNSQIHTPNLDRIADSGVSFTNAYTPAPICVPARHSIRTGCEPIRTGYLGNDKRDGAHLEDRCGPFLARAMGNRGYRTFGVGKFHTTPYDLELGYDVHLRREVYEEDTGNELSTALGRKDAVHLLPQTNQLPADETFASWVADRTVEQLREDDDRPFFGMASFMWPHLPFAPPEPYDRMYNPDLLANPVREDRDLDHMDEMIPKNNRSFWNEREDAISDPTARTIRAHYYGMITHVDRQIGRILDALEAADELENTVLCFVSDHGELLGDHHGWQKTAAFEASVRVPFLLSWPGRLPAGETNDELVSLLDLFGVATTAAGDPDYRDGIDLVGMVAGDAEPRQRLFAYHEQPSMPPNFTMMVREGDWKYVYMANGGREQLFDVATDPDETTQLREDRPEVAARLRNAAVEHLQEREFREALGNDSLAASPFRRLDGVRGGDYPDHPGDLLPESSDEE</sequence>
<feature type="region of interest" description="Disordered" evidence="3">
    <location>
        <begin position="444"/>
        <end position="480"/>
    </location>
</feature>
<dbReference type="PANTHER" id="PTHR42693">
    <property type="entry name" value="ARYLSULFATASE FAMILY MEMBER"/>
    <property type="match status" value="1"/>
</dbReference>
<evidence type="ECO:0000313" key="5">
    <source>
        <dbReference type="EMBL" id="MCU4973544.1"/>
    </source>
</evidence>
<proteinExistence type="inferred from homology"/>
<accession>A0ABT2QF32</accession>
<name>A0ABT2QF32_9EURY</name>
<protein>
    <submittedName>
        <fullName evidence="5">Sulfatase-like hydrolase/transferase</fullName>
    </submittedName>
</protein>
<evidence type="ECO:0000259" key="4">
    <source>
        <dbReference type="Pfam" id="PF00884"/>
    </source>
</evidence>
<evidence type="ECO:0000313" key="6">
    <source>
        <dbReference type="Proteomes" id="UP001320972"/>
    </source>
</evidence>
<organism evidence="5 6">
    <name type="scientific">Natronoglomus mannanivorans</name>
    <dbReference type="NCBI Taxonomy" id="2979990"/>
    <lineage>
        <taxon>Archaea</taxon>
        <taxon>Methanobacteriati</taxon>
        <taxon>Methanobacteriota</taxon>
        <taxon>Stenosarchaea group</taxon>
        <taxon>Halobacteria</taxon>
        <taxon>Halobacteriales</taxon>
        <taxon>Natrialbaceae</taxon>
        <taxon>Natronoglomus</taxon>
    </lineage>
</organism>
<evidence type="ECO:0000256" key="2">
    <source>
        <dbReference type="ARBA" id="ARBA00022801"/>
    </source>
</evidence>
<keyword evidence="6" id="KW-1185">Reference proteome</keyword>
<feature type="compositionally biased region" description="Basic and acidic residues" evidence="3">
    <location>
        <begin position="455"/>
        <end position="470"/>
    </location>
</feature>
<dbReference type="SUPFAM" id="SSF53649">
    <property type="entry name" value="Alkaline phosphatase-like"/>
    <property type="match status" value="1"/>
</dbReference>
<dbReference type="InterPro" id="IPR050738">
    <property type="entry name" value="Sulfatase"/>
</dbReference>
<keyword evidence="2" id="KW-0378">Hydrolase</keyword>
<dbReference type="Proteomes" id="UP001320972">
    <property type="component" value="Unassembled WGS sequence"/>
</dbReference>
<dbReference type="InterPro" id="IPR000917">
    <property type="entry name" value="Sulfatase_N"/>
</dbReference>
<dbReference type="EMBL" id="JAOPKB010000006">
    <property type="protein sequence ID" value="MCU4973544.1"/>
    <property type="molecule type" value="Genomic_DNA"/>
</dbReference>
<dbReference type="InterPro" id="IPR017850">
    <property type="entry name" value="Alkaline_phosphatase_core_sf"/>
</dbReference>
<gene>
    <name evidence="5" type="ORF">OB955_12430</name>
</gene>
<dbReference type="Gene3D" id="3.40.720.10">
    <property type="entry name" value="Alkaline Phosphatase, subunit A"/>
    <property type="match status" value="1"/>
</dbReference>
<comment type="caution">
    <text evidence="5">The sequence shown here is derived from an EMBL/GenBank/DDBJ whole genome shotgun (WGS) entry which is preliminary data.</text>
</comment>
<evidence type="ECO:0000256" key="1">
    <source>
        <dbReference type="ARBA" id="ARBA00008779"/>
    </source>
</evidence>